<reference evidence="5 6" key="1">
    <citation type="submission" date="2018-02" db="EMBL/GenBank/DDBJ databases">
        <title>Complete genome of the streamlined marine actinobacterium Pontimonas salivibrio CL-TW6 adapted to coastal planktonic lifestype.</title>
        <authorList>
            <person name="Cho B.C."/>
            <person name="Hardies S.C."/>
            <person name="Jang G.I."/>
            <person name="Hwang C.Y."/>
        </authorList>
    </citation>
    <scope>NUCLEOTIDE SEQUENCE [LARGE SCALE GENOMIC DNA]</scope>
    <source>
        <strain evidence="5 6">CL-TW6</strain>
    </source>
</reference>
<dbReference type="GO" id="GO:0003677">
    <property type="term" value="F:DNA binding"/>
    <property type="evidence" value="ECO:0007669"/>
    <property type="project" value="UniProtKB-KW"/>
</dbReference>
<dbReference type="EMBL" id="CP026923">
    <property type="protein sequence ID" value="AVG23495.1"/>
    <property type="molecule type" value="Genomic_DNA"/>
</dbReference>
<evidence type="ECO:0000256" key="1">
    <source>
        <dbReference type="ARBA" id="ARBA00023015"/>
    </source>
</evidence>
<dbReference type="PANTHER" id="PTHR33164:SF104">
    <property type="entry name" value="TRANSCRIPTIONAL REGULATORY PROTEIN"/>
    <property type="match status" value="1"/>
</dbReference>
<name>A0A2L2BPA4_9MICO</name>
<dbReference type="PANTHER" id="PTHR33164">
    <property type="entry name" value="TRANSCRIPTIONAL REGULATOR, MARR FAMILY"/>
    <property type="match status" value="1"/>
</dbReference>
<keyword evidence="3" id="KW-0804">Transcription</keyword>
<evidence type="ECO:0000256" key="3">
    <source>
        <dbReference type="ARBA" id="ARBA00023163"/>
    </source>
</evidence>
<dbReference type="SMART" id="SM00347">
    <property type="entry name" value="HTH_MARR"/>
    <property type="match status" value="1"/>
</dbReference>
<dbReference type="InterPro" id="IPR036388">
    <property type="entry name" value="WH-like_DNA-bd_sf"/>
</dbReference>
<dbReference type="Pfam" id="PF12802">
    <property type="entry name" value="MarR_2"/>
    <property type="match status" value="1"/>
</dbReference>
<keyword evidence="2" id="KW-0238">DNA-binding</keyword>
<dbReference type="PROSITE" id="PS50995">
    <property type="entry name" value="HTH_MARR_2"/>
    <property type="match status" value="1"/>
</dbReference>
<proteinExistence type="predicted"/>
<evidence type="ECO:0000313" key="5">
    <source>
        <dbReference type="EMBL" id="AVG23495.1"/>
    </source>
</evidence>
<evidence type="ECO:0000313" key="6">
    <source>
        <dbReference type="Proteomes" id="UP000243077"/>
    </source>
</evidence>
<dbReference type="GO" id="GO:0003700">
    <property type="term" value="F:DNA-binding transcription factor activity"/>
    <property type="evidence" value="ECO:0007669"/>
    <property type="project" value="InterPro"/>
</dbReference>
<evidence type="ECO:0000256" key="2">
    <source>
        <dbReference type="ARBA" id="ARBA00023125"/>
    </source>
</evidence>
<gene>
    <name evidence="5" type="ORF">C3B54_11502</name>
</gene>
<dbReference type="Gene3D" id="1.10.10.10">
    <property type="entry name" value="Winged helix-like DNA-binding domain superfamily/Winged helix DNA-binding domain"/>
    <property type="match status" value="1"/>
</dbReference>
<dbReference type="InterPro" id="IPR023187">
    <property type="entry name" value="Tscrpt_reg_MarR-type_CS"/>
</dbReference>
<dbReference type="KEGG" id="psai:C3B54_11502"/>
<organism evidence="5 6">
    <name type="scientific">Pontimonas salivibrio</name>
    <dbReference type="NCBI Taxonomy" id="1159327"/>
    <lineage>
        <taxon>Bacteria</taxon>
        <taxon>Bacillati</taxon>
        <taxon>Actinomycetota</taxon>
        <taxon>Actinomycetes</taxon>
        <taxon>Micrococcales</taxon>
        <taxon>Microbacteriaceae</taxon>
        <taxon>Pontimonas</taxon>
    </lineage>
</organism>
<dbReference type="SUPFAM" id="SSF46785">
    <property type="entry name" value="Winged helix' DNA-binding domain"/>
    <property type="match status" value="1"/>
</dbReference>
<dbReference type="InterPro" id="IPR000835">
    <property type="entry name" value="HTH_MarR-typ"/>
</dbReference>
<sequence>MSAPRDDVDHIIEAWSQERSDLDLAPLGVLSRVTRIAKHLDRLRRRVFSAHDLDVSAFDVLATLRRSGEPYQLSPTVLRQHTMVTSGAMTNRIHRLVQRGLVTRTPDSDDGRRALVGLTPLGRSVVDRALADLLREEEHALRGLSASDREALSNLLRTLSLEISDADASEA</sequence>
<protein>
    <submittedName>
        <fullName evidence="5">MarR family transcription factor</fullName>
    </submittedName>
</protein>
<feature type="domain" description="HTH marR-type" evidence="4">
    <location>
        <begin position="26"/>
        <end position="161"/>
    </location>
</feature>
<dbReference type="OrthoDB" id="3237509at2"/>
<dbReference type="InterPro" id="IPR036390">
    <property type="entry name" value="WH_DNA-bd_sf"/>
</dbReference>
<dbReference type="GO" id="GO:0006950">
    <property type="term" value="P:response to stress"/>
    <property type="evidence" value="ECO:0007669"/>
    <property type="project" value="TreeGrafter"/>
</dbReference>
<accession>A0A2L2BPA4</accession>
<dbReference type="AlphaFoldDB" id="A0A2L2BPA4"/>
<dbReference type="InterPro" id="IPR039422">
    <property type="entry name" value="MarR/SlyA-like"/>
</dbReference>
<evidence type="ECO:0000259" key="4">
    <source>
        <dbReference type="PROSITE" id="PS50995"/>
    </source>
</evidence>
<dbReference type="PROSITE" id="PS01117">
    <property type="entry name" value="HTH_MARR_1"/>
    <property type="match status" value="1"/>
</dbReference>
<keyword evidence="6" id="KW-1185">Reference proteome</keyword>
<dbReference type="RefSeq" id="WP_104913100.1">
    <property type="nucleotide sequence ID" value="NZ_CP026923.1"/>
</dbReference>
<keyword evidence="1" id="KW-0805">Transcription regulation</keyword>
<dbReference type="Proteomes" id="UP000243077">
    <property type="component" value="Chromosome"/>
</dbReference>
<dbReference type="PRINTS" id="PR00598">
    <property type="entry name" value="HTHMARR"/>
</dbReference>